<keyword evidence="3" id="KW-0418">Kinase</keyword>
<evidence type="ECO:0000256" key="6">
    <source>
        <dbReference type="SAM" id="Phobius"/>
    </source>
</evidence>
<evidence type="ECO:0000256" key="3">
    <source>
        <dbReference type="ARBA" id="ARBA00022777"/>
    </source>
</evidence>
<dbReference type="Gene3D" id="3.30.200.20">
    <property type="entry name" value="Phosphorylase Kinase, domain 1"/>
    <property type="match status" value="1"/>
</dbReference>
<keyword evidence="6" id="KW-0812">Transmembrane</keyword>
<dbReference type="PANTHER" id="PTHR24416">
    <property type="entry name" value="TYROSINE-PROTEIN KINASE RECEPTOR"/>
    <property type="match status" value="1"/>
</dbReference>
<feature type="transmembrane region" description="Helical" evidence="6">
    <location>
        <begin position="358"/>
        <end position="377"/>
    </location>
</feature>
<keyword evidence="4" id="KW-0067">ATP-binding</keyword>
<keyword evidence="5" id="KW-0829">Tyrosine-protein kinase</keyword>
<evidence type="ECO:0000313" key="8">
    <source>
        <dbReference type="Proteomes" id="UP000887540"/>
    </source>
</evidence>
<protein>
    <submittedName>
        <fullName evidence="9">Protein kinase domain-containing protein</fullName>
    </submittedName>
</protein>
<keyword evidence="6" id="KW-0472">Membrane</keyword>
<dbReference type="InterPro" id="IPR000719">
    <property type="entry name" value="Prot_kinase_dom"/>
</dbReference>
<dbReference type="GO" id="GO:0007169">
    <property type="term" value="P:cell surface receptor protein tyrosine kinase signaling pathway"/>
    <property type="evidence" value="ECO:0007669"/>
    <property type="project" value="TreeGrafter"/>
</dbReference>
<evidence type="ECO:0000259" key="7">
    <source>
        <dbReference type="PROSITE" id="PS50011"/>
    </source>
</evidence>
<proteinExistence type="predicted"/>
<dbReference type="InterPro" id="IPR020635">
    <property type="entry name" value="Tyr_kinase_cat_dom"/>
</dbReference>
<evidence type="ECO:0000256" key="4">
    <source>
        <dbReference type="ARBA" id="ARBA00022840"/>
    </source>
</evidence>
<keyword evidence="6" id="KW-1133">Transmembrane helix</keyword>
<evidence type="ECO:0000256" key="2">
    <source>
        <dbReference type="ARBA" id="ARBA00022741"/>
    </source>
</evidence>
<dbReference type="PROSITE" id="PS00109">
    <property type="entry name" value="PROTEIN_KINASE_TYR"/>
    <property type="match status" value="1"/>
</dbReference>
<dbReference type="Gene3D" id="1.10.510.10">
    <property type="entry name" value="Transferase(Phosphotransferase) domain 1"/>
    <property type="match status" value="1"/>
</dbReference>
<dbReference type="GO" id="GO:0005886">
    <property type="term" value="C:plasma membrane"/>
    <property type="evidence" value="ECO:0007669"/>
    <property type="project" value="TreeGrafter"/>
</dbReference>
<dbReference type="AlphaFoldDB" id="A0A914E2R8"/>
<dbReference type="WBParaSite" id="ACRNAN_scaffold5047.g8082.t1">
    <property type="protein sequence ID" value="ACRNAN_scaffold5047.g8082.t1"/>
    <property type="gene ID" value="ACRNAN_scaffold5047.g8082"/>
</dbReference>
<keyword evidence="2" id="KW-0547">Nucleotide-binding</keyword>
<reference evidence="9" key="1">
    <citation type="submission" date="2022-11" db="UniProtKB">
        <authorList>
            <consortium name="WormBaseParasite"/>
        </authorList>
    </citation>
    <scope>IDENTIFICATION</scope>
</reference>
<dbReference type="PANTHER" id="PTHR24416:SF600">
    <property type="entry name" value="PDGF- AND VEGF-RECEPTOR RELATED, ISOFORM J"/>
    <property type="match status" value="1"/>
</dbReference>
<organism evidence="8 9">
    <name type="scientific">Acrobeloides nanus</name>
    <dbReference type="NCBI Taxonomy" id="290746"/>
    <lineage>
        <taxon>Eukaryota</taxon>
        <taxon>Metazoa</taxon>
        <taxon>Ecdysozoa</taxon>
        <taxon>Nematoda</taxon>
        <taxon>Chromadorea</taxon>
        <taxon>Rhabditida</taxon>
        <taxon>Tylenchina</taxon>
        <taxon>Cephalobomorpha</taxon>
        <taxon>Cephaloboidea</taxon>
        <taxon>Cephalobidae</taxon>
        <taxon>Acrobeloides</taxon>
    </lineage>
</organism>
<sequence length="731" mass="85063">MDNSFKEFFHATPNDTLSMAYFLTDLSEHEWNKSKFVHNMIQKTDLFAYIINKTPVYIKFIQYTEGNIIRPKGCRFTKLHEKAPYYFDELIILEKDIDEFRINGPRSYSLCKELPRNYTSSCKAETLKKYEEEHDKCTSWHVTVFLMLERHRAKEKDIDEIQFLLRNIMNNCSTEQNIHLNIIITGNPISITCFTETECNQKISDYITIDKATTILNNNSINIVEKAVRETIISLKEGFRYDANILYIISNVDCYAENEFYGRFKDKFLDYNYALALWTRQYRVITKLIMIDQVQRKNTTCSEFIHPVIHITDEYLKFFEANKNFERFEKQMNICPQVTDEENIENVVVDLEKANINLIFIVIPIMLALIMGIAYAFKKCAPNDFMYPTKSRSSTNSIIDAWQIDKDAIEIDNHTALGKGAFSIVYKGHLKNESQFWSNIRKKSVILALGVTKAPHMDVAIKVIHWNLTEQTYDTNLGFNISEYMREIRLMKQLGYHPHVLNLIGWMTSGGAPSLILEYCAKGDLRHYVKEMRESIDMEAITSARYENFLGLKDLLRISCEVSDALVFFSSKNLVHRDVAARNVMLTDQLVAKLGDFGLCQYLTKEPYPVKCSKLPIKWMAIESLQKGEFSSKTDVWSFGVLLFEIFSLGEAPYKNVENMKMLIHLIDGNRLEKPDLCSEQLYDLMRVCWNADPNNRPSFEEIRGKLSNLIGESFLDDYGYIQFLDIPEIL</sequence>
<evidence type="ECO:0000256" key="1">
    <source>
        <dbReference type="ARBA" id="ARBA00022679"/>
    </source>
</evidence>
<dbReference type="SMART" id="SM00219">
    <property type="entry name" value="TyrKc"/>
    <property type="match status" value="1"/>
</dbReference>
<dbReference type="GO" id="GO:0043235">
    <property type="term" value="C:receptor complex"/>
    <property type="evidence" value="ECO:0007669"/>
    <property type="project" value="TreeGrafter"/>
</dbReference>
<dbReference type="PROSITE" id="PS50011">
    <property type="entry name" value="PROTEIN_KINASE_DOM"/>
    <property type="match status" value="1"/>
</dbReference>
<dbReference type="SUPFAM" id="SSF56112">
    <property type="entry name" value="Protein kinase-like (PK-like)"/>
    <property type="match status" value="1"/>
</dbReference>
<keyword evidence="8" id="KW-1185">Reference proteome</keyword>
<dbReference type="GO" id="GO:0005524">
    <property type="term" value="F:ATP binding"/>
    <property type="evidence" value="ECO:0007669"/>
    <property type="project" value="UniProtKB-KW"/>
</dbReference>
<dbReference type="InterPro" id="IPR001245">
    <property type="entry name" value="Ser-Thr/Tyr_kinase_cat_dom"/>
</dbReference>
<evidence type="ECO:0000313" key="9">
    <source>
        <dbReference type="WBParaSite" id="ACRNAN_scaffold5047.g8082.t1"/>
    </source>
</evidence>
<dbReference type="PRINTS" id="PR00109">
    <property type="entry name" value="TYRKINASE"/>
</dbReference>
<dbReference type="GO" id="GO:0004714">
    <property type="term" value="F:transmembrane receptor protein tyrosine kinase activity"/>
    <property type="evidence" value="ECO:0007669"/>
    <property type="project" value="TreeGrafter"/>
</dbReference>
<dbReference type="InterPro" id="IPR011009">
    <property type="entry name" value="Kinase-like_dom_sf"/>
</dbReference>
<dbReference type="CDD" id="cd00192">
    <property type="entry name" value="PTKc"/>
    <property type="match status" value="1"/>
</dbReference>
<accession>A0A914E2R8</accession>
<dbReference type="Proteomes" id="UP000887540">
    <property type="component" value="Unplaced"/>
</dbReference>
<dbReference type="Pfam" id="PF07714">
    <property type="entry name" value="PK_Tyr_Ser-Thr"/>
    <property type="match status" value="1"/>
</dbReference>
<dbReference type="FunFam" id="1.10.510.10:FF:000554">
    <property type="entry name" value="Predicted protein"/>
    <property type="match status" value="1"/>
</dbReference>
<feature type="domain" description="Protein kinase" evidence="7">
    <location>
        <begin position="411"/>
        <end position="716"/>
    </location>
</feature>
<keyword evidence="1" id="KW-0808">Transferase</keyword>
<dbReference type="InterPro" id="IPR050122">
    <property type="entry name" value="RTK"/>
</dbReference>
<dbReference type="InterPro" id="IPR008266">
    <property type="entry name" value="Tyr_kinase_AS"/>
</dbReference>
<name>A0A914E2R8_9BILA</name>
<evidence type="ECO:0000256" key="5">
    <source>
        <dbReference type="ARBA" id="ARBA00023137"/>
    </source>
</evidence>